<feature type="transmembrane region" description="Helical" evidence="9">
    <location>
        <begin position="37"/>
        <end position="56"/>
    </location>
</feature>
<dbReference type="InterPro" id="IPR052157">
    <property type="entry name" value="BCAA_transport_permease"/>
</dbReference>
<evidence type="ECO:0000256" key="8">
    <source>
        <dbReference type="ARBA" id="ARBA00037998"/>
    </source>
</evidence>
<comment type="similarity">
    <text evidence="8">Belongs to the binding-protein-dependent transport system permease family. LivHM subfamily.</text>
</comment>
<sequence>MFSFSVLAQVFVDGIGLSAIYILIALGFTLLFGIMRVVNFAHGAFAMLGGYALYYLYGNAGLPYLVAAPLAALIVATGALVLERLVYRFFYQKMFQSMIGLLGLDMAIMYLAVIAWNAEERSVPPSTDALMQLGTLVFPEQKLIIAGIAAVALLAFYLFTHYSRYGLAMRAASQDVDIAEAQGVNSTTIYRLAFFIAIFMAALAGGFYAQTYALSPFAGEPQLMIAFVVVILGGMGSIPGVALGGLLLGFANSFLGTFYGSATSIFVSFGAVILLLIVRPWGLLGTREA</sequence>
<keyword evidence="7 9" id="KW-0472">Membrane</keyword>
<feature type="transmembrane region" description="Helical" evidence="9">
    <location>
        <begin position="192"/>
        <end position="211"/>
    </location>
</feature>
<evidence type="ECO:0000256" key="2">
    <source>
        <dbReference type="ARBA" id="ARBA00022448"/>
    </source>
</evidence>
<keyword evidence="5" id="KW-0029">Amino-acid transport</keyword>
<dbReference type="RefSeq" id="WP_087642620.1">
    <property type="nucleotide sequence ID" value="NZ_FCON02000002.1"/>
</dbReference>
<feature type="transmembrane region" description="Helical" evidence="9">
    <location>
        <begin position="223"/>
        <end position="251"/>
    </location>
</feature>
<evidence type="ECO:0000256" key="1">
    <source>
        <dbReference type="ARBA" id="ARBA00004651"/>
    </source>
</evidence>
<dbReference type="InterPro" id="IPR001851">
    <property type="entry name" value="ABC_transp_permease"/>
</dbReference>
<dbReference type="OrthoDB" id="32289at2"/>
<evidence type="ECO:0000256" key="6">
    <source>
        <dbReference type="ARBA" id="ARBA00022989"/>
    </source>
</evidence>
<evidence type="ECO:0000313" key="10">
    <source>
        <dbReference type="EMBL" id="SAL15242.1"/>
    </source>
</evidence>
<evidence type="ECO:0000256" key="9">
    <source>
        <dbReference type="SAM" id="Phobius"/>
    </source>
</evidence>
<dbReference type="EMBL" id="FCON02000002">
    <property type="protein sequence ID" value="SAL15242.1"/>
    <property type="molecule type" value="Genomic_DNA"/>
</dbReference>
<feature type="transmembrane region" description="Helical" evidence="9">
    <location>
        <begin position="143"/>
        <end position="160"/>
    </location>
</feature>
<accession>A0A158F5V8</accession>
<evidence type="ECO:0000313" key="11">
    <source>
        <dbReference type="Proteomes" id="UP000054770"/>
    </source>
</evidence>
<keyword evidence="6 9" id="KW-1133">Transmembrane helix</keyword>
<dbReference type="GO" id="GO:0022857">
    <property type="term" value="F:transmembrane transporter activity"/>
    <property type="evidence" value="ECO:0007669"/>
    <property type="project" value="InterPro"/>
</dbReference>
<dbReference type="Pfam" id="PF02653">
    <property type="entry name" value="BPD_transp_2"/>
    <property type="match status" value="1"/>
</dbReference>
<reference evidence="10" key="1">
    <citation type="submission" date="2016-01" db="EMBL/GenBank/DDBJ databases">
        <authorList>
            <person name="Peeters C."/>
        </authorList>
    </citation>
    <scope>NUCLEOTIDE SEQUENCE [LARGE SCALE GENOMIC DNA]</scope>
    <source>
        <strain evidence="10">LMG 22940</strain>
    </source>
</reference>
<evidence type="ECO:0000256" key="4">
    <source>
        <dbReference type="ARBA" id="ARBA00022692"/>
    </source>
</evidence>
<dbReference type="GO" id="GO:0005886">
    <property type="term" value="C:plasma membrane"/>
    <property type="evidence" value="ECO:0007669"/>
    <property type="project" value="UniProtKB-SubCell"/>
</dbReference>
<keyword evidence="11" id="KW-1185">Reference proteome</keyword>
<dbReference type="AlphaFoldDB" id="A0A158F5V8"/>
<feature type="transmembrane region" description="Helical" evidence="9">
    <location>
        <begin position="94"/>
        <end position="116"/>
    </location>
</feature>
<evidence type="ECO:0000256" key="7">
    <source>
        <dbReference type="ARBA" id="ARBA00023136"/>
    </source>
</evidence>
<dbReference type="PANTHER" id="PTHR11795">
    <property type="entry name" value="BRANCHED-CHAIN AMINO ACID TRANSPORT SYSTEM PERMEASE PROTEIN LIVH"/>
    <property type="match status" value="1"/>
</dbReference>
<organism evidence="10 11">
    <name type="scientific">Caballeronia choica</name>
    <dbReference type="NCBI Taxonomy" id="326476"/>
    <lineage>
        <taxon>Bacteria</taxon>
        <taxon>Pseudomonadati</taxon>
        <taxon>Pseudomonadota</taxon>
        <taxon>Betaproteobacteria</taxon>
        <taxon>Burkholderiales</taxon>
        <taxon>Burkholderiaceae</taxon>
        <taxon>Caballeronia</taxon>
    </lineage>
</organism>
<feature type="transmembrane region" description="Helical" evidence="9">
    <location>
        <begin position="6"/>
        <end position="30"/>
    </location>
</feature>
<evidence type="ECO:0000256" key="5">
    <source>
        <dbReference type="ARBA" id="ARBA00022970"/>
    </source>
</evidence>
<gene>
    <name evidence="10" type="ORF">AWB68_00331</name>
</gene>
<comment type="caution">
    <text evidence="10">The sequence shown here is derived from an EMBL/GenBank/DDBJ whole genome shotgun (WGS) entry which is preliminary data.</text>
</comment>
<comment type="subcellular location">
    <subcellularLocation>
        <location evidence="1">Cell membrane</location>
        <topology evidence="1">Multi-pass membrane protein</topology>
    </subcellularLocation>
</comment>
<dbReference type="GO" id="GO:0006865">
    <property type="term" value="P:amino acid transport"/>
    <property type="evidence" value="ECO:0007669"/>
    <property type="project" value="UniProtKB-KW"/>
</dbReference>
<feature type="transmembrane region" description="Helical" evidence="9">
    <location>
        <begin position="258"/>
        <end position="278"/>
    </location>
</feature>
<keyword evidence="2" id="KW-0813">Transport</keyword>
<dbReference type="Proteomes" id="UP000054770">
    <property type="component" value="Unassembled WGS sequence"/>
</dbReference>
<feature type="transmembrane region" description="Helical" evidence="9">
    <location>
        <begin position="62"/>
        <end position="82"/>
    </location>
</feature>
<keyword evidence="3" id="KW-1003">Cell membrane</keyword>
<name>A0A158F5V8_9BURK</name>
<dbReference type="CDD" id="cd06582">
    <property type="entry name" value="TM_PBP1_LivH_like"/>
    <property type="match status" value="1"/>
</dbReference>
<protein>
    <submittedName>
        <fullName evidence="10">Branched chain amino acid ABC transporter inner membrane protein</fullName>
    </submittedName>
</protein>
<evidence type="ECO:0000256" key="3">
    <source>
        <dbReference type="ARBA" id="ARBA00022475"/>
    </source>
</evidence>
<dbReference type="PANTHER" id="PTHR11795:SF445">
    <property type="entry name" value="AMINO ACID ABC TRANSPORTER PERMEASE PROTEIN"/>
    <property type="match status" value="1"/>
</dbReference>
<keyword evidence="4 9" id="KW-0812">Transmembrane</keyword>
<proteinExistence type="inferred from homology"/>